<organism evidence="1 2">
    <name type="scientific">Phakopsora pachyrhizi</name>
    <name type="common">Asian soybean rust disease fungus</name>
    <dbReference type="NCBI Taxonomy" id="170000"/>
    <lineage>
        <taxon>Eukaryota</taxon>
        <taxon>Fungi</taxon>
        <taxon>Dikarya</taxon>
        <taxon>Basidiomycota</taxon>
        <taxon>Pucciniomycotina</taxon>
        <taxon>Pucciniomycetes</taxon>
        <taxon>Pucciniales</taxon>
        <taxon>Phakopsoraceae</taxon>
        <taxon>Phakopsora</taxon>
    </lineage>
</organism>
<evidence type="ECO:0000313" key="1">
    <source>
        <dbReference type="EMBL" id="CAH7669188.1"/>
    </source>
</evidence>
<dbReference type="Proteomes" id="UP001153365">
    <property type="component" value="Unassembled WGS sequence"/>
</dbReference>
<accession>A0AAV0AKN5</accession>
<keyword evidence="2" id="KW-1185">Reference proteome</keyword>
<comment type="caution">
    <text evidence="1">The sequence shown here is derived from an EMBL/GenBank/DDBJ whole genome shotgun (WGS) entry which is preliminary data.</text>
</comment>
<sequence>MWKGKQGSKSSDRASLVSIRHFQRLQNLIQDLRGHVSMNNKITRANSLASVRNFIEQDNYWAAGQEMSRFLDFYGKVNDDELRWFASYQNYIHQMIKEHIISSVANSINDARIDFHSWLNKGTPLPVVATTSLGAYHNSEILQIHLLAIRDWMRRAAFLLAIIKKGKKEDSGSIWI</sequence>
<name>A0AAV0AKN5_PHAPC</name>
<evidence type="ECO:0000313" key="2">
    <source>
        <dbReference type="Proteomes" id="UP001153365"/>
    </source>
</evidence>
<dbReference type="EMBL" id="CALTRL010000667">
    <property type="protein sequence ID" value="CAH7669188.1"/>
    <property type="molecule type" value="Genomic_DNA"/>
</dbReference>
<gene>
    <name evidence="1" type="ORF">PPACK8108_LOCUS3764</name>
</gene>
<reference evidence="1" key="1">
    <citation type="submission" date="2022-06" db="EMBL/GenBank/DDBJ databases">
        <authorList>
            <consortium name="SYNGENTA / RWTH Aachen University"/>
        </authorList>
    </citation>
    <scope>NUCLEOTIDE SEQUENCE</scope>
</reference>
<proteinExistence type="predicted"/>
<protein>
    <submittedName>
        <fullName evidence="1">Uncharacterized protein</fullName>
    </submittedName>
</protein>
<dbReference type="AlphaFoldDB" id="A0AAV0AKN5"/>